<evidence type="ECO:0000313" key="2">
    <source>
        <dbReference type="Proteomes" id="UP001143856"/>
    </source>
</evidence>
<gene>
    <name evidence="1" type="ORF">NUW58_g180</name>
</gene>
<organism evidence="1 2">
    <name type="scientific">Xylaria curta</name>
    <dbReference type="NCBI Taxonomy" id="42375"/>
    <lineage>
        <taxon>Eukaryota</taxon>
        <taxon>Fungi</taxon>
        <taxon>Dikarya</taxon>
        <taxon>Ascomycota</taxon>
        <taxon>Pezizomycotina</taxon>
        <taxon>Sordariomycetes</taxon>
        <taxon>Xylariomycetidae</taxon>
        <taxon>Xylariales</taxon>
        <taxon>Xylariaceae</taxon>
        <taxon>Xylaria</taxon>
    </lineage>
</organism>
<proteinExistence type="predicted"/>
<sequence length="228" mass="25820">MTSTPETSFSSGGADLTRVSSRPHTTETACYEKRKKPVADTLPSPRHSDYSSTDPADASDVDFWSAGSFDSDSEDEPAQDDALQQAYRVIWDHFCGFTPKEEQPTFHLRNQRTYRKLHAILSKTSGLLAHFQEKIRKDWNALTGVLTLRLMITAVHELCQEGIVAALKEELDRLATLYPSLRTFRDRVWSGGHLSVYRKGKFRVPWYEASPDGQFICDGRICFILEVA</sequence>
<dbReference type="Proteomes" id="UP001143856">
    <property type="component" value="Unassembled WGS sequence"/>
</dbReference>
<name>A0ACC1PQ59_9PEZI</name>
<evidence type="ECO:0000313" key="1">
    <source>
        <dbReference type="EMBL" id="KAJ2998889.1"/>
    </source>
</evidence>
<keyword evidence="2" id="KW-1185">Reference proteome</keyword>
<comment type="caution">
    <text evidence="1">The sequence shown here is derived from an EMBL/GenBank/DDBJ whole genome shotgun (WGS) entry which is preliminary data.</text>
</comment>
<dbReference type="EMBL" id="JAPDGR010000013">
    <property type="protein sequence ID" value="KAJ2998889.1"/>
    <property type="molecule type" value="Genomic_DNA"/>
</dbReference>
<reference evidence="1" key="1">
    <citation type="submission" date="2022-10" db="EMBL/GenBank/DDBJ databases">
        <title>Genome Sequence of Xylaria curta.</title>
        <authorList>
            <person name="Buettner E."/>
        </authorList>
    </citation>
    <scope>NUCLEOTIDE SEQUENCE</scope>
    <source>
        <strain evidence="1">Babe10</strain>
    </source>
</reference>
<accession>A0ACC1PQ59</accession>
<protein>
    <submittedName>
        <fullName evidence="1">Uncharacterized protein</fullName>
    </submittedName>
</protein>